<proteinExistence type="predicted"/>
<organism evidence="1 2">
    <name type="scientific">Oryza sativa subsp. japonica</name>
    <name type="common">Rice</name>
    <dbReference type="NCBI Taxonomy" id="39947"/>
    <lineage>
        <taxon>Eukaryota</taxon>
        <taxon>Viridiplantae</taxon>
        <taxon>Streptophyta</taxon>
        <taxon>Embryophyta</taxon>
        <taxon>Tracheophyta</taxon>
        <taxon>Spermatophyta</taxon>
        <taxon>Magnoliopsida</taxon>
        <taxon>Liliopsida</taxon>
        <taxon>Poales</taxon>
        <taxon>Poaceae</taxon>
        <taxon>BOP clade</taxon>
        <taxon>Oryzoideae</taxon>
        <taxon>Oryzeae</taxon>
        <taxon>Oryzinae</taxon>
        <taxon>Oryza</taxon>
        <taxon>Oryza sativa</taxon>
    </lineage>
</organism>
<reference evidence="1 2" key="3">
    <citation type="journal article" date="2013" name="Rice">
        <title>Improvement of the Oryza sativa Nipponbare reference genome using next generation sequence and optical map data.</title>
        <authorList>
            <person name="Kawahara Y."/>
            <person name="de la Bastide M."/>
            <person name="Hamilton J.P."/>
            <person name="Kanamori H."/>
            <person name="McCombie W.R."/>
            <person name="Ouyang S."/>
            <person name="Schwartz D.C."/>
            <person name="Tanaka T."/>
            <person name="Wu J."/>
            <person name="Zhou S."/>
            <person name="Childs K.L."/>
            <person name="Davidson R.M."/>
            <person name="Lin H."/>
            <person name="Quesada-Ocampo L."/>
            <person name="Vaillancourt B."/>
            <person name="Sakai H."/>
            <person name="Lee S.S."/>
            <person name="Kim J."/>
            <person name="Numa H."/>
            <person name="Itoh T."/>
            <person name="Buell C.R."/>
            <person name="Matsumoto T."/>
        </authorList>
    </citation>
    <scope>NUCLEOTIDE SEQUENCE [LARGE SCALE GENOMIC DNA]</scope>
    <source>
        <strain evidence="2">cv. Nipponbare</strain>
    </source>
</reference>
<dbReference type="PaxDb" id="39947-A0A0P0W1M8"/>
<gene>
    <name evidence="1" type="ordered locus">Os03g0652050</name>
    <name evidence="1" type="ORF">OSNPB_030652050</name>
</gene>
<name>A0A0P0W1M8_ORYSJ</name>
<dbReference type="Gramene" id="Os03t0652050-00">
    <property type="protein sequence ID" value="Os03t0652050-00"/>
    <property type="gene ID" value="Os03g0652050"/>
</dbReference>
<sequence>MLSSSFKVLDEFAGAEVTAGMFSGALRAVTEAGSTAAVVVGTIGRTGELMVSAETETAAVLVLMVVGTTGTEG</sequence>
<dbReference type="Proteomes" id="UP000059680">
    <property type="component" value="Chromosome 3"/>
</dbReference>
<keyword evidence="2" id="KW-1185">Reference proteome</keyword>
<evidence type="ECO:0000313" key="2">
    <source>
        <dbReference type="Proteomes" id="UP000059680"/>
    </source>
</evidence>
<dbReference type="AlphaFoldDB" id="A0A0P0W1M8"/>
<evidence type="ECO:0000313" key="1">
    <source>
        <dbReference type="EMBL" id="BAS85528.1"/>
    </source>
</evidence>
<reference evidence="2" key="1">
    <citation type="journal article" date="2005" name="Nature">
        <title>The map-based sequence of the rice genome.</title>
        <authorList>
            <consortium name="International rice genome sequencing project (IRGSP)"/>
            <person name="Matsumoto T."/>
            <person name="Wu J."/>
            <person name="Kanamori H."/>
            <person name="Katayose Y."/>
            <person name="Fujisawa M."/>
            <person name="Namiki N."/>
            <person name="Mizuno H."/>
            <person name="Yamamoto K."/>
            <person name="Antonio B.A."/>
            <person name="Baba T."/>
            <person name="Sakata K."/>
            <person name="Nagamura Y."/>
            <person name="Aoki H."/>
            <person name="Arikawa K."/>
            <person name="Arita K."/>
            <person name="Bito T."/>
            <person name="Chiden Y."/>
            <person name="Fujitsuka N."/>
            <person name="Fukunaka R."/>
            <person name="Hamada M."/>
            <person name="Harada C."/>
            <person name="Hayashi A."/>
            <person name="Hijishita S."/>
            <person name="Honda M."/>
            <person name="Hosokawa S."/>
            <person name="Ichikawa Y."/>
            <person name="Idonuma A."/>
            <person name="Iijima M."/>
            <person name="Ikeda M."/>
            <person name="Ikeno M."/>
            <person name="Ito K."/>
            <person name="Ito S."/>
            <person name="Ito T."/>
            <person name="Ito Y."/>
            <person name="Ito Y."/>
            <person name="Iwabuchi A."/>
            <person name="Kamiya K."/>
            <person name="Karasawa W."/>
            <person name="Kurita K."/>
            <person name="Katagiri S."/>
            <person name="Kikuta A."/>
            <person name="Kobayashi H."/>
            <person name="Kobayashi N."/>
            <person name="Machita K."/>
            <person name="Maehara T."/>
            <person name="Masukawa M."/>
            <person name="Mizubayashi T."/>
            <person name="Mukai Y."/>
            <person name="Nagasaki H."/>
            <person name="Nagata Y."/>
            <person name="Naito S."/>
            <person name="Nakashima M."/>
            <person name="Nakama Y."/>
            <person name="Nakamichi Y."/>
            <person name="Nakamura M."/>
            <person name="Meguro A."/>
            <person name="Negishi M."/>
            <person name="Ohta I."/>
            <person name="Ohta T."/>
            <person name="Okamoto M."/>
            <person name="Ono N."/>
            <person name="Saji S."/>
            <person name="Sakaguchi M."/>
            <person name="Sakai K."/>
            <person name="Shibata M."/>
            <person name="Shimokawa T."/>
            <person name="Song J."/>
            <person name="Takazaki Y."/>
            <person name="Terasawa K."/>
            <person name="Tsugane M."/>
            <person name="Tsuji K."/>
            <person name="Ueda S."/>
            <person name="Waki K."/>
            <person name="Yamagata H."/>
            <person name="Yamamoto M."/>
            <person name="Yamamoto S."/>
            <person name="Yamane H."/>
            <person name="Yoshiki S."/>
            <person name="Yoshihara R."/>
            <person name="Yukawa K."/>
            <person name="Zhong H."/>
            <person name="Yano M."/>
            <person name="Yuan Q."/>
            <person name="Ouyang S."/>
            <person name="Liu J."/>
            <person name="Jones K.M."/>
            <person name="Gansberger K."/>
            <person name="Moffat K."/>
            <person name="Hill J."/>
            <person name="Bera J."/>
            <person name="Fadrosh D."/>
            <person name="Jin S."/>
            <person name="Johri S."/>
            <person name="Kim M."/>
            <person name="Overton L."/>
            <person name="Reardon M."/>
            <person name="Tsitrin T."/>
            <person name="Vuong H."/>
            <person name="Weaver B."/>
            <person name="Ciecko A."/>
            <person name="Tallon L."/>
            <person name="Jackson J."/>
            <person name="Pai G."/>
            <person name="Aken S.V."/>
            <person name="Utterback T."/>
            <person name="Reidmuller S."/>
            <person name="Feldblyum T."/>
            <person name="Hsiao J."/>
            <person name="Zismann V."/>
            <person name="Iobst S."/>
            <person name="de Vazeille A.R."/>
            <person name="Buell C.R."/>
            <person name="Ying K."/>
            <person name="Li Y."/>
            <person name="Lu T."/>
            <person name="Huang Y."/>
            <person name="Zhao Q."/>
            <person name="Feng Q."/>
            <person name="Zhang L."/>
            <person name="Zhu J."/>
            <person name="Weng Q."/>
            <person name="Mu J."/>
            <person name="Lu Y."/>
            <person name="Fan D."/>
            <person name="Liu Y."/>
            <person name="Guan J."/>
            <person name="Zhang Y."/>
            <person name="Yu S."/>
            <person name="Liu X."/>
            <person name="Zhang Y."/>
            <person name="Hong G."/>
            <person name="Han B."/>
            <person name="Choisne N."/>
            <person name="Demange N."/>
            <person name="Orjeda G."/>
            <person name="Samain S."/>
            <person name="Cattolico L."/>
            <person name="Pelletier E."/>
            <person name="Couloux A."/>
            <person name="Segurens B."/>
            <person name="Wincker P."/>
            <person name="D'Hont A."/>
            <person name="Scarpelli C."/>
            <person name="Weissenbach J."/>
            <person name="Salanoubat M."/>
            <person name="Quetier F."/>
            <person name="Yu Y."/>
            <person name="Kim H.R."/>
            <person name="Rambo T."/>
            <person name="Currie J."/>
            <person name="Collura K."/>
            <person name="Luo M."/>
            <person name="Yang T."/>
            <person name="Ammiraju J.S.S."/>
            <person name="Engler F."/>
            <person name="Soderlund C."/>
            <person name="Wing R.A."/>
            <person name="Palmer L.E."/>
            <person name="de la Bastide M."/>
            <person name="Spiegel L."/>
            <person name="Nascimento L."/>
            <person name="Zutavern T."/>
            <person name="O'Shaughnessy A."/>
            <person name="Dike S."/>
            <person name="Dedhia N."/>
            <person name="Preston R."/>
            <person name="Balija V."/>
            <person name="McCombie W.R."/>
            <person name="Chow T."/>
            <person name="Chen H."/>
            <person name="Chung M."/>
            <person name="Chen C."/>
            <person name="Shaw J."/>
            <person name="Wu H."/>
            <person name="Hsiao K."/>
            <person name="Chao Y."/>
            <person name="Chu M."/>
            <person name="Cheng C."/>
            <person name="Hour A."/>
            <person name="Lee P."/>
            <person name="Lin S."/>
            <person name="Lin Y."/>
            <person name="Liou J."/>
            <person name="Liu S."/>
            <person name="Hsing Y."/>
            <person name="Raghuvanshi S."/>
            <person name="Mohanty A."/>
            <person name="Bharti A.K."/>
            <person name="Gaur A."/>
            <person name="Gupta V."/>
            <person name="Kumar D."/>
            <person name="Ravi V."/>
            <person name="Vij S."/>
            <person name="Kapur A."/>
            <person name="Khurana P."/>
            <person name="Khurana P."/>
            <person name="Khurana J.P."/>
            <person name="Tyagi A.K."/>
            <person name="Gaikwad K."/>
            <person name="Singh A."/>
            <person name="Dalal V."/>
            <person name="Srivastava S."/>
            <person name="Dixit A."/>
            <person name="Pal A.K."/>
            <person name="Ghazi I.A."/>
            <person name="Yadav M."/>
            <person name="Pandit A."/>
            <person name="Bhargava A."/>
            <person name="Sureshbabu K."/>
            <person name="Batra K."/>
            <person name="Sharma T.R."/>
            <person name="Mohapatra T."/>
            <person name="Singh N.K."/>
            <person name="Messing J."/>
            <person name="Nelson A.B."/>
            <person name="Fuks G."/>
            <person name="Kavchok S."/>
            <person name="Keizer G."/>
            <person name="Linton E."/>
            <person name="Llaca V."/>
            <person name="Song R."/>
            <person name="Tanyolac B."/>
            <person name="Young S."/>
            <person name="Ho-Il K."/>
            <person name="Hahn J.H."/>
            <person name="Sangsakoo G."/>
            <person name="Vanavichit A."/>
            <person name="de Mattos Luiz.A.T."/>
            <person name="Zimmer P.D."/>
            <person name="Malone G."/>
            <person name="Dellagostin O."/>
            <person name="de Oliveira A.C."/>
            <person name="Bevan M."/>
            <person name="Bancroft I."/>
            <person name="Minx P."/>
            <person name="Cordum H."/>
            <person name="Wilson R."/>
            <person name="Cheng Z."/>
            <person name="Jin W."/>
            <person name="Jiang J."/>
            <person name="Leong S.A."/>
            <person name="Iwama H."/>
            <person name="Gojobori T."/>
            <person name="Itoh T."/>
            <person name="Niimura Y."/>
            <person name="Fujii Y."/>
            <person name="Habara T."/>
            <person name="Sakai H."/>
            <person name="Sato Y."/>
            <person name="Wilson G."/>
            <person name="Kumar K."/>
            <person name="McCouch S."/>
            <person name="Juretic N."/>
            <person name="Hoen D."/>
            <person name="Wright S."/>
            <person name="Bruskiewich R."/>
            <person name="Bureau T."/>
            <person name="Miyao A."/>
            <person name="Hirochika H."/>
            <person name="Nishikawa T."/>
            <person name="Kadowaki K."/>
            <person name="Sugiura M."/>
            <person name="Burr B."/>
            <person name="Sasaki T."/>
        </authorList>
    </citation>
    <scope>NUCLEOTIDE SEQUENCE [LARGE SCALE GENOMIC DNA]</scope>
    <source>
        <strain evidence="2">cv. Nipponbare</strain>
    </source>
</reference>
<protein>
    <submittedName>
        <fullName evidence="1">Os03g0652050 protein</fullName>
    </submittedName>
</protein>
<accession>A0A0P0W1M8</accession>
<dbReference type="EMBL" id="AP014959">
    <property type="protein sequence ID" value="BAS85528.1"/>
    <property type="molecule type" value="Genomic_DNA"/>
</dbReference>
<dbReference type="InParanoid" id="A0A0P0W1M8"/>
<reference evidence="1 2" key="2">
    <citation type="journal article" date="2013" name="Plant Cell Physiol.">
        <title>Rice Annotation Project Database (RAP-DB): an integrative and interactive database for rice genomics.</title>
        <authorList>
            <person name="Sakai H."/>
            <person name="Lee S.S."/>
            <person name="Tanaka T."/>
            <person name="Numa H."/>
            <person name="Kim J."/>
            <person name="Kawahara Y."/>
            <person name="Wakimoto H."/>
            <person name="Yang C.C."/>
            <person name="Iwamoto M."/>
            <person name="Abe T."/>
            <person name="Yamada Y."/>
            <person name="Muto A."/>
            <person name="Inokuchi H."/>
            <person name="Ikemura T."/>
            <person name="Matsumoto T."/>
            <person name="Sasaki T."/>
            <person name="Itoh T."/>
        </authorList>
    </citation>
    <scope>NUCLEOTIDE SEQUENCE [LARGE SCALE GENOMIC DNA]</scope>
    <source>
        <strain evidence="2">cv. Nipponbare</strain>
    </source>
</reference>